<dbReference type="InterPro" id="IPR006076">
    <property type="entry name" value="FAD-dep_OxRdtase"/>
</dbReference>
<feature type="domain" description="Aminomethyltransferase C-terminal" evidence="4">
    <location>
        <begin position="759"/>
        <end position="843"/>
    </location>
</feature>
<evidence type="ECO:0000259" key="3">
    <source>
        <dbReference type="Pfam" id="PF01571"/>
    </source>
</evidence>
<dbReference type="Pfam" id="PF16350">
    <property type="entry name" value="FAO_M"/>
    <property type="match status" value="1"/>
</dbReference>
<comment type="caution">
    <text evidence="6">The sequence shown here is derived from an EMBL/GenBank/DDBJ whole genome shotgun (WGS) entry which is preliminary data.</text>
</comment>
<dbReference type="Gene3D" id="3.30.70.1400">
    <property type="entry name" value="Aminomethyltransferase beta-barrel domains"/>
    <property type="match status" value="1"/>
</dbReference>
<dbReference type="SUPFAM" id="SSF54373">
    <property type="entry name" value="FAD-linked reductases, C-terminal domain"/>
    <property type="match status" value="1"/>
</dbReference>
<evidence type="ECO:0000259" key="4">
    <source>
        <dbReference type="Pfam" id="PF08669"/>
    </source>
</evidence>
<organism evidence="6 7">
    <name type="scientific">Prymnesium parvum</name>
    <name type="common">Toxic golden alga</name>
    <dbReference type="NCBI Taxonomy" id="97485"/>
    <lineage>
        <taxon>Eukaryota</taxon>
        <taxon>Haptista</taxon>
        <taxon>Haptophyta</taxon>
        <taxon>Prymnesiophyceae</taxon>
        <taxon>Prymnesiales</taxon>
        <taxon>Prymnesiaceae</taxon>
        <taxon>Prymnesium</taxon>
    </lineage>
</organism>
<dbReference type="GO" id="GO:0005739">
    <property type="term" value="C:mitochondrion"/>
    <property type="evidence" value="ECO:0007669"/>
    <property type="project" value="TreeGrafter"/>
</dbReference>
<dbReference type="SUPFAM" id="SSF51905">
    <property type="entry name" value="FAD/NAD(P)-binding domain"/>
    <property type="match status" value="1"/>
</dbReference>
<evidence type="ECO:0000259" key="5">
    <source>
        <dbReference type="Pfam" id="PF16350"/>
    </source>
</evidence>
<dbReference type="AlphaFoldDB" id="A0AB34JXX5"/>
<accession>A0AB34JXX5</accession>
<gene>
    <name evidence="6" type="ORF">AB1Y20_020778</name>
</gene>
<reference evidence="6 7" key="1">
    <citation type="journal article" date="2024" name="Science">
        <title>Giant polyketide synthase enzymes in the biosynthesis of giant marine polyether toxins.</title>
        <authorList>
            <person name="Fallon T.R."/>
            <person name="Shende V.V."/>
            <person name="Wierzbicki I.H."/>
            <person name="Pendleton A.L."/>
            <person name="Watervoot N.F."/>
            <person name="Auber R.P."/>
            <person name="Gonzalez D.J."/>
            <person name="Wisecaver J.H."/>
            <person name="Moore B.S."/>
        </authorList>
    </citation>
    <scope>NUCLEOTIDE SEQUENCE [LARGE SCALE GENOMIC DNA]</scope>
    <source>
        <strain evidence="6 7">12B1</strain>
    </source>
</reference>
<dbReference type="Gene3D" id="3.30.1360.120">
    <property type="entry name" value="Probable tRNA modification gtpase trme, domain 1"/>
    <property type="match status" value="1"/>
</dbReference>
<feature type="domain" description="FAD dependent oxidoreductase" evidence="2">
    <location>
        <begin position="30"/>
        <end position="388"/>
    </location>
</feature>
<evidence type="ECO:0000313" key="6">
    <source>
        <dbReference type="EMBL" id="KAL1525952.1"/>
    </source>
</evidence>
<evidence type="ECO:0000259" key="2">
    <source>
        <dbReference type="Pfam" id="PF01266"/>
    </source>
</evidence>
<dbReference type="InterPro" id="IPR032503">
    <property type="entry name" value="FAO_M"/>
</dbReference>
<proteinExistence type="inferred from homology"/>
<dbReference type="FunFam" id="2.40.30.110:FF:000008">
    <property type="entry name" value="Sarcosine dehydrogenase"/>
    <property type="match status" value="1"/>
</dbReference>
<feature type="domain" description="FAD dependent oxidoreductase central" evidence="5">
    <location>
        <begin position="391"/>
        <end position="446"/>
    </location>
</feature>
<dbReference type="InterPro" id="IPR036188">
    <property type="entry name" value="FAD/NAD-bd_sf"/>
</dbReference>
<dbReference type="SUPFAM" id="SSF103025">
    <property type="entry name" value="Folate-binding domain"/>
    <property type="match status" value="1"/>
</dbReference>
<evidence type="ECO:0008006" key="8">
    <source>
        <dbReference type="Google" id="ProtNLM"/>
    </source>
</evidence>
<dbReference type="InterPro" id="IPR006222">
    <property type="entry name" value="GCVT_N"/>
</dbReference>
<keyword evidence="7" id="KW-1185">Reference proteome</keyword>
<dbReference type="Gene3D" id="2.40.30.110">
    <property type="entry name" value="Aminomethyltransferase beta-barrel domains"/>
    <property type="match status" value="1"/>
</dbReference>
<dbReference type="Pfam" id="PF08669">
    <property type="entry name" value="GCV_T_C"/>
    <property type="match status" value="1"/>
</dbReference>
<dbReference type="InterPro" id="IPR027266">
    <property type="entry name" value="TrmE/GcvT-like"/>
</dbReference>
<evidence type="ECO:0000256" key="1">
    <source>
        <dbReference type="ARBA" id="ARBA00008609"/>
    </source>
</evidence>
<evidence type="ECO:0000313" key="7">
    <source>
        <dbReference type="Proteomes" id="UP001515480"/>
    </source>
</evidence>
<dbReference type="PANTHER" id="PTHR13847:SF193">
    <property type="entry name" value="PYRUVATE DEHYDROGENASE PHOSPHATASE REGULATORY SUBUNIT, MITOCHONDRIAL"/>
    <property type="match status" value="1"/>
</dbReference>
<protein>
    <recommendedName>
        <fullName evidence="8">Dimethylglycine dehydrogenase</fullName>
    </recommendedName>
</protein>
<comment type="similarity">
    <text evidence="1">Belongs to the GcvT family.</text>
</comment>
<dbReference type="SUPFAM" id="SSF101790">
    <property type="entry name" value="Aminomethyltransferase beta-barrel domain"/>
    <property type="match status" value="1"/>
</dbReference>
<dbReference type="Proteomes" id="UP001515480">
    <property type="component" value="Unassembled WGS sequence"/>
</dbReference>
<dbReference type="Gene3D" id="3.50.50.60">
    <property type="entry name" value="FAD/NAD(P)-binding domain"/>
    <property type="match status" value="1"/>
</dbReference>
<name>A0AB34JXX5_PRYPA</name>
<dbReference type="Pfam" id="PF01266">
    <property type="entry name" value="DAO"/>
    <property type="match status" value="1"/>
</dbReference>
<sequence>MAAMLSRAAARAGARRLSATAHPVLPSSARVVVVGGGIIGTSVAYHLAKMGWTDTLLLERDQLSSGTTWHAAGLMVTFGSLSETSTHFRKYAKQLYSSVLENETGQSTGFMPCGFIELATSRDYLEEFRRVSAFNRKCGIDVQEISPDEVRRLFPLCRTDDVLAGFYVADDGRVNPVDAAAALSKGARARGVRIVENVRLTGVKTQDGRVTGVRTSAGDVSCEFVVNAAGMWARQLGELSGVCIPNQAAEHYYLVTDRMEQVDASWPVVEDPSSHTYIRPEGGGLMVGLFEPDAAAWKVDSIPPDFSFGEIEPDWERMAPFLEKALGRVPTAVDAGMKKFFCGPESFTPDLAPIVGESPELRGYFVAAGLNSIGILTGPGVGRTVAHWIVDGQPDVDVTAIHPARLQPYQSTPAYRRARAAESLGNVYKCHYPHREPRSVRHVRRSPLHERLAARGACFREVSGWEAADWYATAAQPAEVGQLSWGRHHWFDNWAAEHAACRRGVALIDMSFMSKFLVQGPAAGRLLDRLATAKVDGEQGTITYTQLLHERGTLLADLTITKLGPAPLLGGEGSFLVVATDTAHRHVLSLLQRAIVDHSRFGFACVTDVTGGWAQINLQGPRSRELLALCTSASMSDADFPFRAARQIDIGCATLLATRITYVGELGYELFVPAESAVHVYDTIVAASAEHNLGLAHVGLKALGSLRLEKGYRDYGHDLDNLDTLLEAGLGFTADYSKPDGFVGMEATLAQKGDGPLRRRLLQVALNDPDPLMYHGEVVYRNGIIVGDVRAASYGHTLGGAVGLSMVEADEPITSKWIASGTWEVDIAGRRYPARASLRPMYDPKNEKIKAI</sequence>
<dbReference type="Pfam" id="PF01571">
    <property type="entry name" value="GCV_T"/>
    <property type="match status" value="1"/>
</dbReference>
<dbReference type="InterPro" id="IPR013977">
    <property type="entry name" value="GcvT_C"/>
</dbReference>
<dbReference type="InterPro" id="IPR029043">
    <property type="entry name" value="GcvT/YgfZ_C"/>
</dbReference>
<dbReference type="PANTHER" id="PTHR13847">
    <property type="entry name" value="SARCOSINE DEHYDROGENASE-RELATED"/>
    <property type="match status" value="1"/>
</dbReference>
<dbReference type="Gene3D" id="3.30.9.10">
    <property type="entry name" value="D-Amino Acid Oxidase, subunit A, domain 2"/>
    <property type="match status" value="1"/>
</dbReference>
<feature type="domain" description="GCVT N-terminal" evidence="3">
    <location>
        <begin position="448"/>
        <end position="738"/>
    </location>
</feature>
<dbReference type="EMBL" id="JBGBPQ010000004">
    <property type="protein sequence ID" value="KAL1525952.1"/>
    <property type="molecule type" value="Genomic_DNA"/>
</dbReference>